<evidence type="ECO:0000313" key="8">
    <source>
        <dbReference type="Proteomes" id="UP000429232"/>
    </source>
</evidence>
<dbReference type="GO" id="GO:0008276">
    <property type="term" value="F:protein methyltransferase activity"/>
    <property type="evidence" value="ECO:0007669"/>
    <property type="project" value="UniProtKB-UniRule"/>
</dbReference>
<dbReference type="GO" id="GO:0005737">
    <property type="term" value="C:cytoplasm"/>
    <property type="evidence" value="ECO:0007669"/>
    <property type="project" value="UniProtKB-SubCell"/>
</dbReference>
<dbReference type="EC" id="2.1.1.-" evidence="6"/>
<dbReference type="InterPro" id="IPR050078">
    <property type="entry name" value="Ribosomal_L11_MeTrfase_PrmA"/>
</dbReference>
<sequence>MDYYELVFTLQAEEYQKDLVIAALADLGFDTFEETDNGFKAYIPIATFNNGEMDTALAPFLNDFSFGYEVNLIPQTNWNKEWESNFSPMTVGDKVRVRATFHEPDPAFEHEIIIDPKMAFGTGHHETTTMMMAHLLKADLTDKTVLDMGAGTAILAILAAKLGAKEITAIDNDPVCYDSSIENSRLNDIDNIISICGSKEAIPDKQFDVILANINRNILVDQMQRYAKVLKHGGEIYFSGFYESPDLDIIKSEAAKYKMHYIAHKKMKDWVAAKFVKTNYNLNPQVDFKDLTTRQNQANFDFKLKFQIFF</sequence>
<name>A0A6I4IP14_9SPHI</name>
<keyword evidence="8" id="KW-1185">Reference proteome</keyword>
<dbReference type="KEGG" id="mgik:GO620_009210"/>
<evidence type="ECO:0000256" key="4">
    <source>
        <dbReference type="ARBA" id="ARBA00022679"/>
    </source>
</evidence>
<comment type="catalytic activity">
    <reaction evidence="6">
        <text>L-lysyl-[protein] + 3 S-adenosyl-L-methionine = N(6),N(6),N(6)-trimethyl-L-lysyl-[protein] + 3 S-adenosyl-L-homocysteine + 3 H(+)</text>
        <dbReference type="Rhea" id="RHEA:54192"/>
        <dbReference type="Rhea" id="RHEA-COMP:9752"/>
        <dbReference type="Rhea" id="RHEA-COMP:13826"/>
        <dbReference type="ChEBI" id="CHEBI:15378"/>
        <dbReference type="ChEBI" id="CHEBI:29969"/>
        <dbReference type="ChEBI" id="CHEBI:57856"/>
        <dbReference type="ChEBI" id="CHEBI:59789"/>
        <dbReference type="ChEBI" id="CHEBI:61961"/>
    </reaction>
</comment>
<dbReference type="CDD" id="cd02440">
    <property type="entry name" value="AdoMet_MTases"/>
    <property type="match status" value="1"/>
</dbReference>
<comment type="subcellular location">
    <subcellularLocation>
        <location evidence="6">Cytoplasm</location>
    </subcellularLocation>
</comment>
<gene>
    <name evidence="6 7" type="primary">prmA</name>
    <name evidence="7" type="ORF">GO620_009210</name>
</gene>
<evidence type="ECO:0000256" key="5">
    <source>
        <dbReference type="ARBA" id="ARBA00022691"/>
    </source>
</evidence>
<comment type="function">
    <text evidence="6">Methylates ribosomal protein L11.</text>
</comment>
<keyword evidence="4 6" id="KW-0808">Transferase</keyword>
<reference evidence="7 8" key="1">
    <citation type="submission" date="2020-12" db="EMBL/GenBank/DDBJ databases">
        <title>HMF7856_wgs.fasta genome submission.</title>
        <authorList>
            <person name="Kang H."/>
            <person name="Kim H."/>
            <person name="Joh K."/>
        </authorList>
    </citation>
    <scope>NUCLEOTIDE SEQUENCE [LARGE SCALE GENOMIC DNA]</scope>
    <source>
        <strain evidence="7 8">HMF7856</strain>
    </source>
</reference>
<keyword evidence="3 6" id="KW-0489">Methyltransferase</keyword>
<dbReference type="Proteomes" id="UP000429232">
    <property type="component" value="Chromosome"/>
</dbReference>
<feature type="binding site" evidence="6">
    <location>
        <position position="128"/>
    </location>
    <ligand>
        <name>S-adenosyl-L-methionine</name>
        <dbReference type="ChEBI" id="CHEBI:59789"/>
    </ligand>
</feature>
<accession>A0A6I4IP14</accession>
<dbReference type="PANTHER" id="PTHR43648">
    <property type="entry name" value="ELECTRON TRANSFER FLAVOPROTEIN BETA SUBUNIT LYSINE METHYLTRANSFERASE"/>
    <property type="match status" value="1"/>
</dbReference>
<evidence type="ECO:0000256" key="2">
    <source>
        <dbReference type="ARBA" id="ARBA00022490"/>
    </source>
</evidence>
<evidence type="ECO:0000313" key="7">
    <source>
        <dbReference type="EMBL" id="QQL48372.1"/>
    </source>
</evidence>
<evidence type="ECO:0000256" key="6">
    <source>
        <dbReference type="HAMAP-Rule" id="MF_00735"/>
    </source>
</evidence>
<feature type="binding site" evidence="6">
    <location>
        <position position="149"/>
    </location>
    <ligand>
        <name>S-adenosyl-L-methionine</name>
        <dbReference type="ChEBI" id="CHEBI:59789"/>
    </ligand>
</feature>
<dbReference type="PANTHER" id="PTHR43648:SF1">
    <property type="entry name" value="ELECTRON TRANSFER FLAVOPROTEIN BETA SUBUNIT LYSINE METHYLTRANSFERASE"/>
    <property type="match status" value="1"/>
</dbReference>
<dbReference type="GO" id="GO:0032259">
    <property type="term" value="P:methylation"/>
    <property type="evidence" value="ECO:0007669"/>
    <property type="project" value="UniProtKB-KW"/>
</dbReference>
<feature type="binding site" evidence="6">
    <location>
        <position position="171"/>
    </location>
    <ligand>
        <name>S-adenosyl-L-methionine</name>
        <dbReference type="ChEBI" id="CHEBI:59789"/>
    </ligand>
</feature>
<keyword evidence="5 6" id="KW-0949">S-adenosyl-L-methionine</keyword>
<keyword evidence="2 6" id="KW-0963">Cytoplasm</keyword>
<dbReference type="HAMAP" id="MF_00735">
    <property type="entry name" value="Methyltr_PrmA"/>
    <property type="match status" value="1"/>
</dbReference>
<comment type="similarity">
    <text evidence="1 6">Belongs to the methyltransferase superfamily. PrmA family.</text>
</comment>
<proteinExistence type="inferred from homology"/>
<dbReference type="RefSeq" id="WP_157525968.1">
    <property type="nucleotide sequence ID" value="NZ_CP066775.1"/>
</dbReference>
<keyword evidence="7" id="KW-0687">Ribonucleoprotein</keyword>
<evidence type="ECO:0000256" key="3">
    <source>
        <dbReference type="ARBA" id="ARBA00022603"/>
    </source>
</evidence>
<keyword evidence="7" id="KW-0689">Ribosomal protein</keyword>
<dbReference type="InterPro" id="IPR029063">
    <property type="entry name" value="SAM-dependent_MTases_sf"/>
</dbReference>
<dbReference type="Gene3D" id="3.40.50.150">
    <property type="entry name" value="Vaccinia Virus protein VP39"/>
    <property type="match status" value="1"/>
</dbReference>
<dbReference type="InterPro" id="IPR004498">
    <property type="entry name" value="Ribosomal_PrmA_MeTrfase"/>
</dbReference>
<dbReference type="Pfam" id="PF06325">
    <property type="entry name" value="PrmA"/>
    <property type="match status" value="1"/>
</dbReference>
<dbReference type="SUPFAM" id="SSF53335">
    <property type="entry name" value="S-adenosyl-L-methionine-dependent methyltransferases"/>
    <property type="match status" value="1"/>
</dbReference>
<dbReference type="GO" id="GO:0005840">
    <property type="term" value="C:ribosome"/>
    <property type="evidence" value="ECO:0007669"/>
    <property type="project" value="UniProtKB-KW"/>
</dbReference>
<dbReference type="AlphaFoldDB" id="A0A6I4IP14"/>
<feature type="binding site" evidence="6">
    <location>
        <position position="213"/>
    </location>
    <ligand>
        <name>S-adenosyl-L-methionine</name>
        <dbReference type="ChEBI" id="CHEBI:59789"/>
    </ligand>
</feature>
<organism evidence="7 8">
    <name type="scientific">Mucilaginibacter ginkgonis</name>
    <dbReference type="NCBI Taxonomy" id="2682091"/>
    <lineage>
        <taxon>Bacteria</taxon>
        <taxon>Pseudomonadati</taxon>
        <taxon>Bacteroidota</taxon>
        <taxon>Sphingobacteriia</taxon>
        <taxon>Sphingobacteriales</taxon>
        <taxon>Sphingobacteriaceae</taxon>
        <taxon>Mucilaginibacter</taxon>
    </lineage>
</organism>
<dbReference type="NCBIfam" id="NF001785">
    <property type="entry name" value="PRK00517.2-2"/>
    <property type="match status" value="1"/>
</dbReference>
<evidence type="ECO:0000256" key="1">
    <source>
        <dbReference type="ARBA" id="ARBA00009741"/>
    </source>
</evidence>
<dbReference type="EMBL" id="CP066775">
    <property type="protein sequence ID" value="QQL48372.1"/>
    <property type="molecule type" value="Genomic_DNA"/>
</dbReference>
<protein>
    <recommendedName>
        <fullName evidence="6">Ribosomal protein L11 methyltransferase</fullName>
        <shortName evidence="6">L11 Mtase</shortName>
        <ecNumber evidence="6">2.1.1.-</ecNumber>
    </recommendedName>
</protein>